<gene>
    <name evidence="2" type="ORF">Leucomu_02410</name>
</gene>
<dbReference type="RefSeq" id="WP_128386225.1">
    <property type="nucleotide sequence ID" value="NZ_CP035037.1"/>
</dbReference>
<evidence type="ECO:0000313" key="2">
    <source>
        <dbReference type="EMBL" id="QAB16929.1"/>
    </source>
</evidence>
<dbReference type="EMBL" id="CP035037">
    <property type="protein sequence ID" value="QAB16929.1"/>
    <property type="molecule type" value="Genomic_DNA"/>
</dbReference>
<reference evidence="2 3" key="1">
    <citation type="submission" date="2019-01" db="EMBL/GenBank/DDBJ databases">
        <title>Leucobacter muris sp. nov. isolated from the nose of a laboratory mouse.</title>
        <authorList>
            <person name="Benga L."/>
            <person name="Sproeer C."/>
            <person name="Schumann P."/>
            <person name="Verbarg S."/>
            <person name="Bunk B."/>
            <person name="Engelhardt E."/>
            <person name="Benten P.M."/>
            <person name="Sager M."/>
        </authorList>
    </citation>
    <scope>NUCLEOTIDE SEQUENCE [LARGE SCALE GENOMIC DNA]</scope>
    <source>
        <strain evidence="2 3">DSM 101948</strain>
    </source>
</reference>
<keyword evidence="1" id="KW-0472">Membrane</keyword>
<keyword evidence="1" id="KW-1133">Transmembrane helix</keyword>
<evidence type="ECO:0000313" key="3">
    <source>
        <dbReference type="Proteomes" id="UP000285768"/>
    </source>
</evidence>
<dbReference type="NCBIfam" id="NF042935">
    <property type="entry name" value="SCO6880_fam"/>
    <property type="match status" value="1"/>
</dbReference>
<sequence>MSSTSTPFELQTIQFSRLTRRGVLLGLSISQLIVLACALLIVVTALYTSGGAGLAWSSPAWLTLAAIAWVPVSGRKLIEWAPIITRWLMRTRAKQTRYRRRMIRPRPAGTLALPGDLAALREWHDPETGTAMIHDPHAQTLTVMLRVQHPAFVLLDPAEQQRRVTGWGRVLAAACRSGRIARIQVMERTLPDSGSGLAEWWRQHGTDDDSWAATTYRELIERAGPAGERHQTTISLALDMRAATRQIRSAGGGMAGAAAVLRQEMQSLQTALRSAELAFAGWLTPGDVALILRTAYDPAAGPALERHGALGRDLATAGPVAVNEAWDRLRSDSAHHAVLWISEWPRAQTFPGFLAPLVLTGGVLRSLSLYYLPVRADQAARDLRKKKTEMIADAAQRRKIGQVEDTQASAEFQDVLQQESELTAGHSILRVVGLVSISAPTPGELDAAVAQIEQAAIQSSCETRRLVGQQAQAFTAAALPLCRTI</sequence>
<proteinExistence type="predicted"/>
<feature type="transmembrane region" description="Helical" evidence="1">
    <location>
        <begin position="23"/>
        <end position="47"/>
    </location>
</feature>
<evidence type="ECO:0000256" key="1">
    <source>
        <dbReference type="SAM" id="Phobius"/>
    </source>
</evidence>
<dbReference type="Proteomes" id="UP000285768">
    <property type="component" value="Chromosome"/>
</dbReference>
<accession>A0ABX5QD99</accession>
<organism evidence="2 3">
    <name type="scientific">Leucobacter muris</name>
    <dbReference type="NCBI Taxonomy" id="1935379"/>
    <lineage>
        <taxon>Bacteria</taxon>
        <taxon>Bacillati</taxon>
        <taxon>Actinomycetota</taxon>
        <taxon>Actinomycetes</taxon>
        <taxon>Micrococcales</taxon>
        <taxon>Microbacteriaceae</taxon>
        <taxon>Leucobacter</taxon>
    </lineage>
</organism>
<dbReference type="InterPro" id="IPR049978">
    <property type="entry name" value="SCO6880-like"/>
</dbReference>
<name>A0ABX5QD99_9MICO</name>
<keyword evidence="1" id="KW-0812">Transmembrane</keyword>
<keyword evidence="3" id="KW-1185">Reference proteome</keyword>
<protein>
    <submittedName>
        <fullName evidence="2">PrgI family protein</fullName>
    </submittedName>
</protein>